<accession>A0ABR6VR18</accession>
<organism evidence="1 2">
    <name type="scientific">Rufibacter sediminis</name>
    <dbReference type="NCBI Taxonomy" id="2762756"/>
    <lineage>
        <taxon>Bacteria</taxon>
        <taxon>Pseudomonadati</taxon>
        <taxon>Bacteroidota</taxon>
        <taxon>Cytophagia</taxon>
        <taxon>Cytophagales</taxon>
        <taxon>Hymenobacteraceae</taxon>
        <taxon>Rufibacter</taxon>
    </lineage>
</organism>
<name>A0ABR6VR18_9BACT</name>
<keyword evidence="2" id="KW-1185">Reference proteome</keyword>
<dbReference type="EMBL" id="JACOAF010000020">
    <property type="protein sequence ID" value="MBC3539638.1"/>
    <property type="molecule type" value="Genomic_DNA"/>
</dbReference>
<comment type="caution">
    <text evidence="1">The sequence shown here is derived from an EMBL/GenBank/DDBJ whole genome shotgun (WGS) entry which is preliminary data.</text>
</comment>
<dbReference type="RefSeq" id="WP_186635674.1">
    <property type="nucleotide sequence ID" value="NZ_JACOAF010000020.1"/>
</dbReference>
<evidence type="ECO:0008006" key="3">
    <source>
        <dbReference type="Google" id="ProtNLM"/>
    </source>
</evidence>
<sequence length="406" mass="46671">MLLFVRCSSDKDEELPTPIPPSVISLKLEPATYERIKTGEIIISEQSGKKLLDTVVSTFQQHSLTIRSLETNFIVTTIVVDPTTNKAIVDSYVQVNPNNWVMKPGGRFAMYAPAATTPFEEAKVTYINVPYIPDENFYFTNSFGSGSMFSSYRRYANELEVNYEKHPSNYTYLVIPSRNLYKIVETQAGNATIDLAQMEPATRVNFKVPAHLKLSWVNLFGFPIANDYANKLWLYFSHNFRLEGEYDLIYPKNHIAKFELSTDWFDAAGNFYEYNSLADSIPTHLPFIDDSHVRVTSQTVENLQVDFLKSLPTYYASTWVINRDEVVWRVYFPPSKTSFNTKEFVSSLGSTLLKGKNLSDLKLTKLVFEKVDDLSHQTFFDNQFMEPAANKENKMRVFNKFTKKMD</sequence>
<protein>
    <recommendedName>
        <fullName evidence="3">DUF4136 domain-containing protein</fullName>
    </recommendedName>
</protein>
<dbReference type="Proteomes" id="UP000659698">
    <property type="component" value="Unassembled WGS sequence"/>
</dbReference>
<evidence type="ECO:0000313" key="1">
    <source>
        <dbReference type="EMBL" id="MBC3539638.1"/>
    </source>
</evidence>
<gene>
    <name evidence="1" type="ORF">H7U12_08085</name>
</gene>
<reference evidence="1 2" key="1">
    <citation type="journal article" date="2019" name="Int. J. Syst. Evol. Microbiol.">
        <title>Rufibacter sediminis sp. nov., isolated from freshwater lake sediment.</title>
        <authorList>
            <person name="Qu J.H."/>
            <person name="Zhang L.J."/>
            <person name="Fu Y.H."/>
            <person name="Li H.F."/>
        </authorList>
    </citation>
    <scope>NUCLEOTIDE SEQUENCE [LARGE SCALE GENOMIC DNA]</scope>
    <source>
        <strain evidence="1 2">H-1</strain>
    </source>
</reference>
<proteinExistence type="predicted"/>
<evidence type="ECO:0000313" key="2">
    <source>
        <dbReference type="Proteomes" id="UP000659698"/>
    </source>
</evidence>